<keyword evidence="4" id="KW-0472">Membrane</keyword>
<dbReference type="Gene3D" id="2.60.40.1170">
    <property type="entry name" value="Mu homology domain, subdomain B"/>
    <property type="match status" value="1"/>
</dbReference>
<dbReference type="PANTHER" id="PTHR16082:SF2">
    <property type="entry name" value="AP-5 COMPLEX SUBUNIT MU-1"/>
    <property type="match status" value="1"/>
</dbReference>
<dbReference type="SUPFAM" id="SSF49447">
    <property type="entry name" value="Second domain of Mu2 adaptin subunit (ap50) of ap2 adaptor"/>
    <property type="match status" value="1"/>
</dbReference>
<evidence type="ECO:0000256" key="3">
    <source>
        <dbReference type="ARBA" id="ARBA00022927"/>
    </source>
</evidence>
<protein>
    <recommendedName>
        <fullName evidence="6">MHD domain-containing protein</fullName>
    </recommendedName>
</protein>
<dbReference type="CDD" id="cd09256">
    <property type="entry name" value="AP_MuD_MHD"/>
    <property type="match status" value="1"/>
</dbReference>
<keyword evidence="2" id="KW-0813">Transport</keyword>
<dbReference type="GO" id="GO:0005770">
    <property type="term" value="C:late endosome"/>
    <property type="evidence" value="ECO:0007669"/>
    <property type="project" value="TreeGrafter"/>
</dbReference>
<dbReference type="GO" id="GO:0005829">
    <property type="term" value="C:cytosol"/>
    <property type="evidence" value="ECO:0007669"/>
    <property type="project" value="TreeGrafter"/>
</dbReference>
<comment type="caution">
    <text evidence="7">The sequence shown here is derived from an EMBL/GenBank/DDBJ whole genome shotgun (WGS) entry which is preliminary data.</text>
</comment>
<accession>A0A9D4ULJ3</accession>
<keyword evidence="8" id="KW-1185">Reference proteome</keyword>
<dbReference type="Proteomes" id="UP000886520">
    <property type="component" value="Chromosome 14"/>
</dbReference>
<comment type="similarity">
    <text evidence="1">Belongs to the adaptor complexes medium subunit family.</text>
</comment>
<keyword evidence="3" id="KW-0653">Protein transport</keyword>
<dbReference type="InterPro" id="IPR036168">
    <property type="entry name" value="AP2_Mu_C_sf"/>
</dbReference>
<dbReference type="InterPro" id="IPR039591">
    <property type="entry name" value="AP5M1"/>
</dbReference>
<evidence type="ECO:0000256" key="1">
    <source>
        <dbReference type="ARBA" id="ARBA00005324"/>
    </source>
</evidence>
<comment type="subcellular location">
    <subcellularLocation>
        <location evidence="5">Endomembrane system</location>
        <topology evidence="5">Peripheral membrane protein</topology>
        <orientation evidence="5">Cytoplasmic side</orientation>
    </subcellularLocation>
</comment>
<dbReference type="GO" id="GO:0005764">
    <property type="term" value="C:lysosome"/>
    <property type="evidence" value="ECO:0007669"/>
    <property type="project" value="TreeGrafter"/>
</dbReference>
<dbReference type="InterPro" id="IPR028565">
    <property type="entry name" value="MHD"/>
</dbReference>
<dbReference type="GO" id="GO:0030119">
    <property type="term" value="C:AP-type membrane coat adaptor complex"/>
    <property type="evidence" value="ECO:0007669"/>
    <property type="project" value="TreeGrafter"/>
</dbReference>
<feature type="domain" description="MHD" evidence="6">
    <location>
        <begin position="320"/>
        <end position="586"/>
    </location>
</feature>
<evidence type="ECO:0000256" key="2">
    <source>
        <dbReference type="ARBA" id="ARBA00022448"/>
    </source>
</evidence>
<organism evidence="7 8">
    <name type="scientific">Adiantum capillus-veneris</name>
    <name type="common">Maidenhair fern</name>
    <dbReference type="NCBI Taxonomy" id="13818"/>
    <lineage>
        <taxon>Eukaryota</taxon>
        <taxon>Viridiplantae</taxon>
        <taxon>Streptophyta</taxon>
        <taxon>Embryophyta</taxon>
        <taxon>Tracheophyta</taxon>
        <taxon>Polypodiopsida</taxon>
        <taxon>Polypodiidae</taxon>
        <taxon>Polypodiales</taxon>
        <taxon>Pteridineae</taxon>
        <taxon>Pteridaceae</taxon>
        <taxon>Vittarioideae</taxon>
        <taxon>Adiantum</taxon>
    </lineage>
</organism>
<evidence type="ECO:0000313" key="7">
    <source>
        <dbReference type="EMBL" id="KAI5070071.1"/>
    </source>
</evidence>
<dbReference type="GO" id="GO:0016197">
    <property type="term" value="P:endosomal transport"/>
    <property type="evidence" value="ECO:0007669"/>
    <property type="project" value="TreeGrafter"/>
</dbReference>
<sequence length="696" mass="76651">MQGCSIRALWVVNTSNNNVLFSRRFPTVDRRWQAAWRRQQKAEVGHEDGLSASLLQISLPSDAQIEKALTYRRSRESPSQIRGLRDKNSVEGSDSWVDDPITRHIISLQISGLEEDASSSSLLWPLVLHLRGNFQIVVLPLVEPMHLGGYASICRRRSCGSLYESDQGLSSMLLELPCITGAFLVAKTLGDIIIGDANEPDVFVSTVPTGGGLLDTLTVQIGIAARAKPISVQAQAAPPPTSANPGTASSLAVAGGKTVLKAADKDALRSFISSSMPFGIPLSVAASTIASIRSNGFSVLDVPPIDQTQPAWKPYLYKGKQRILFTVSETVSVALYDRDDVPDTVSLAGQVNCRAELEGLPDVSVPLSYPNSTKLESFSYHPCCQAQAFEQGHDKQTVMFSPPLGNFILLQYHALRSSMKPPVQGFYQLSMVSENEGAFLFKLRLLEGYKSPFVMEHCTITIPSPRRKILSLDGNPSIGTLSAFENSVEWKLVVSQRALSKSTEVTFPGTIKFGQVTKVVNRSQFTIDGYSDEFDIESDTASDKNQAQDTLQERMTKEDLNLAAVDLEEPFCWEAYSYAKVSFRLVGGSMSGLVLDPKNVGVYPAVKVPAEVSAQVLSGDYILWNSLGRYPHVAPRKSPNELRVDKRKRRCANTLMMRVTPFWTIVQYRTTKLLTRCHFCNGNQMYGCTPYGKVIW</sequence>
<dbReference type="OrthoDB" id="1877176at2759"/>
<gene>
    <name evidence="7" type="ORF">GOP47_0014414</name>
</gene>
<evidence type="ECO:0000256" key="5">
    <source>
        <dbReference type="ARBA" id="ARBA00029433"/>
    </source>
</evidence>
<proteinExistence type="inferred from homology"/>
<dbReference type="PANTHER" id="PTHR16082">
    <property type="entry name" value="AP-5 COMPLEX SUBUNIT MU-1"/>
    <property type="match status" value="1"/>
</dbReference>
<evidence type="ECO:0000259" key="6">
    <source>
        <dbReference type="PROSITE" id="PS51072"/>
    </source>
</evidence>
<dbReference type="EMBL" id="JABFUD020000014">
    <property type="protein sequence ID" value="KAI5070071.1"/>
    <property type="molecule type" value="Genomic_DNA"/>
</dbReference>
<dbReference type="PROSITE" id="PS51072">
    <property type="entry name" value="MHD"/>
    <property type="match status" value="1"/>
</dbReference>
<evidence type="ECO:0000313" key="8">
    <source>
        <dbReference type="Proteomes" id="UP000886520"/>
    </source>
</evidence>
<dbReference type="AlphaFoldDB" id="A0A9D4ULJ3"/>
<dbReference type="Pfam" id="PF00928">
    <property type="entry name" value="Adap_comp_sub"/>
    <property type="match status" value="1"/>
</dbReference>
<evidence type="ECO:0000256" key="4">
    <source>
        <dbReference type="ARBA" id="ARBA00023136"/>
    </source>
</evidence>
<name>A0A9D4ULJ3_ADICA</name>
<dbReference type="GO" id="GO:0015031">
    <property type="term" value="P:protein transport"/>
    <property type="evidence" value="ECO:0007669"/>
    <property type="project" value="UniProtKB-KW"/>
</dbReference>
<reference evidence="7" key="1">
    <citation type="submission" date="2021-01" db="EMBL/GenBank/DDBJ databases">
        <title>Adiantum capillus-veneris genome.</title>
        <authorList>
            <person name="Fang Y."/>
            <person name="Liao Q."/>
        </authorList>
    </citation>
    <scope>NUCLEOTIDE SEQUENCE</scope>
    <source>
        <strain evidence="7">H3</strain>
        <tissue evidence="7">Leaf</tissue>
    </source>
</reference>